<dbReference type="PANTHER" id="PTHR33337">
    <property type="entry name" value="GFA DOMAIN-CONTAINING PROTEIN"/>
    <property type="match status" value="1"/>
</dbReference>
<reference evidence="6" key="1">
    <citation type="submission" date="2025-02" db="EMBL/GenBank/DDBJ databases">
        <authorList>
            <consortium name="NCBI Genome Project"/>
        </authorList>
    </citation>
    <scope>NUCLEOTIDE SEQUENCE</scope>
</reference>
<evidence type="ECO:0000256" key="4">
    <source>
        <dbReference type="ARBA" id="ARBA00023239"/>
    </source>
</evidence>
<evidence type="ECO:0000256" key="2">
    <source>
        <dbReference type="ARBA" id="ARBA00022723"/>
    </source>
</evidence>
<dbReference type="KEGG" id="ang:An15g03810"/>
<accession>A0AAJ6VSL8</accession>
<evidence type="ECO:0000259" key="5">
    <source>
        <dbReference type="PROSITE" id="PS51891"/>
    </source>
</evidence>
<gene>
    <name evidence="6" type="ORF">An15g03810</name>
</gene>
<keyword evidence="3" id="KW-0862">Zinc</keyword>
<dbReference type="RefSeq" id="XP_001396919.3">
    <property type="nucleotide sequence ID" value="XM_001396882.3"/>
</dbReference>
<keyword evidence="2" id="KW-0479">Metal-binding</keyword>
<dbReference type="AlphaFoldDB" id="A0AAJ6VSL8"/>
<dbReference type="InterPro" id="IPR011057">
    <property type="entry name" value="Mss4-like_sf"/>
</dbReference>
<dbReference type="PANTHER" id="PTHR33337:SF39">
    <property type="entry name" value="DUF636 DOMAIN PROTEIN (AFU_ORTHOLOGUE AFUA_6G11530)"/>
    <property type="match status" value="1"/>
</dbReference>
<dbReference type="Gene3D" id="3.90.1590.10">
    <property type="entry name" value="glutathione-dependent formaldehyde- activating enzyme (gfa)"/>
    <property type="match status" value="1"/>
</dbReference>
<dbReference type="Pfam" id="PF04828">
    <property type="entry name" value="GFA"/>
    <property type="match status" value="1"/>
</dbReference>
<dbReference type="VEuPathDB" id="FungiDB:An15g03810"/>
<keyword evidence="4" id="KW-0456">Lyase</keyword>
<dbReference type="SUPFAM" id="SSF51316">
    <property type="entry name" value="Mss4-like"/>
    <property type="match status" value="1"/>
</dbReference>
<comment type="similarity">
    <text evidence="1">Belongs to the Gfa family.</text>
</comment>
<dbReference type="PROSITE" id="PS51891">
    <property type="entry name" value="CENP_V_GFA"/>
    <property type="match status" value="1"/>
</dbReference>
<evidence type="ECO:0000313" key="6">
    <source>
        <dbReference type="RefSeq" id="XP_001396919.3"/>
    </source>
</evidence>
<dbReference type="GO" id="GO:0046872">
    <property type="term" value="F:metal ion binding"/>
    <property type="evidence" value="ECO:0007669"/>
    <property type="project" value="UniProtKB-KW"/>
</dbReference>
<dbReference type="GeneID" id="4987982"/>
<dbReference type="GO" id="GO:0016829">
    <property type="term" value="F:lyase activity"/>
    <property type="evidence" value="ECO:0007669"/>
    <property type="project" value="UniProtKB-KW"/>
</dbReference>
<reference evidence="6" key="2">
    <citation type="submission" date="2025-08" db="UniProtKB">
        <authorList>
            <consortium name="RefSeq"/>
        </authorList>
    </citation>
    <scope>IDENTIFICATION</scope>
</reference>
<evidence type="ECO:0000256" key="1">
    <source>
        <dbReference type="ARBA" id="ARBA00005495"/>
    </source>
</evidence>
<dbReference type="InterPro" id="IPR006913">
    <property type="entry name" value="CENP-V/GFA"/>
</dbReference>
<sequence length="161" mass="17650">MDLTTSTSSAPATPEVITGSCLCGGIQYEVTGEPMKRVMCHCDNCRKFTGSSFMANSFMKESQLTIKSGESLIQSFTDTKVDTGSTLQRRFCRVCGSPVYVTSSRAEGFVVVPSGTMDGEAARKWRPQVEFYCKARREYLPEVEGTELVGIELGSGLEGRW</sequence>
<name>A0AAJ6VSL8_ASPNG</name>
<proteinExistence type="inferred from homology"/>
<protein>
    <recommendedName>
        <fullName evidence="5">CENP-V/GFA domain-containing protein</fullName>
    </recommendedName>
</protein>
<organism evidence="6">
    <name type="scientific">Aspergillus niger</name>
    <dbReference type="NCBI Taxonomy" id="5061"/>
    <lineage>
        <taxon>Eukaryota</taxon>
        <taxon>Fungi</taxon>
        <taxon>Dikarya</taxon>
        <taxon>Ascomycota</taxon>
        <taxon>Pezizomycotina</taxon>
        <taxon>Eurotiomycetes</taxon>
        <taxon>Eurotiomycetidae</taxon>
        <taxon>Eurotiales</taxon>
        <taxon>Aspergillaceae</taxon>
        <taxon>Aspergillus</taxon>
        <taxon>Aspergillus subgen. Circumdati</taxon>
    </lineage>
</organism>
<feature type="domain" description="CENP-V/GFA" evidence="5">
    <location>
        <begin position="17"/>
        <end position="126"/>
    </location>
</feature>
<evidence type="ECO:0000256" key="3">
    <source>
        <dbReference type="ARBA" id="ARBA00022833"/>
    </source>
</evidence>